<organism evidence="1 2">
    <name type="scientific">Olea europaea subsp. europaea</name>
    <dbReference type="NCBI Taxonomy" id="158383"/>
    <lineage>
        <taxon>Eukaryota</taxon>
        <taxon>Viridiplantae</taxon>
        <taxon>Streptophyta</taxon>
        <taxon>Embryophyta</taxon>
        <taxon>Tracheophyta</taxon>
        <taxon>Spermatophyta</taxon>
        <taxon>Magnoliopsida</taxon>
        <taxon>eudicotyledons</taxon>
        <taxon>Gunneridae</taxon>
        <taxon>Pentapetalae</taxon>
        <taxon>asterids</taxon>
        <taxon>lamiids</taxon>
        <taxon>Lamiales</taxon>
        <taxon>Oleaceae</taxon>
        <taxon>Oleeae</taxon>
        <taxon>Olea</taxon>
    </lineage>
</organism>
<protein>
    <submittedName>
        <fullName evidence="1">Uncharacterized protein</fullName>
    </submittedName>
</protein>
<sequence>TTTLVGKRVTKIMRDSSRQAKYRPGQSWSLDNSTSNQILVVGGFIFSDYHVGHWIMVLATRDWSLDVDIYSDHLVGRCTSYQIAWVLPAKLYSGHDDFGRWIVALATRYWSMNAFSKIILL</sequence>
<proteinExistence type="predicted"/>
<dbReference type="EMBL" id="CACTIH010000233">
    <property type="protein sequence ID" value="CAA2957683.1"/>
    <property type="molecule type" value="Genomic_DNA"/>
</dbReference>
<reference evidence="1 2" key="1">
    <citation type="submission" date="2019-12" db="EMBL/GenBank/DDBJ databases">
        <authorList>
            <person name="Alioto T."/>
            <person name="Alioto T."/>
            <person name="Gomez Garrido J."/>
        </authorList>
    </citation>
    <scope>NUCLEOTIDE SEQUENCE [LARGE SCALE GENOMIC DNA]</scope>
</reference>
<gene>
    <name evidence="1" type="ORF">OLEA9_A074137</name>
</gene>
<dbReference type="Proteomes" id="UP000594638">
    <property type="component" value="Unassembled WGS sequence"/>
</dbReference>
<feature type="non-terminal residue" evidence="1">
    <location>
        <position position="1"/>
    </location>
</feature>
<evidence type="ECO:0000313" key="1">
    <source>
        <dbReference type="EMBL" id="CAA2957683.1"/>
    </source>
</evidence>
<comment type="caution">
    <text evidence="1">The sequence shown here is derived from an EMBL/GenBank/DDBJ whole genome shotgun (WGS) entry which is preliminary data.</text>
</comment>
<dbReference type="AlphaFoldDB" id="A0A8S0PTG6"/>
<dbReference type="Gramene" id="OE9A074137T1">
    <property type="protein sequence ID" value="OE9A074137C1"/>
    <property type="gene ID" value="OE9A074137"/>
</dbReference>
<name>A0A8S0PTG6_OLEEU</name>
<keyword evidence="2" id="KW-1185">Reference proteome</keyword>
<evidence type="ECO:0000313" key="2">
    <source>
        <dbReference type="Proteomes" id="UP000594638"/>
    </source>
</evidence>
<accession>A0A8S0PTG6</accession>